<evidence type="ECO:0000313" key="8">
    <source>
        <dbReference type="EMBL" id="CEL05513.1"/>
    </source>
</evidence>
<dbReference type="CDD" id="cd00067">
    <property type="entry name" value="GAL4"/>
    <property type="match status" value="1"/>
</dbReference>
<evidence type="ECO:0000256" key="4">
    <source>
        <dbReference type="ARBA" id="ARBA00023125"/>
    </source>
</evidence>
<gene>
    <name evidence="8" type="ORF">ASPCAL06631</name>
</gene>
<keyword evidence="1" id="KW-0479">Metal-binding</keyword>
<keyword evidence="9" id="KW-1185">Reference proteome</keyword>
<organism evidence="8 9">
    <name type="scientific">Aspergillus calidoustus</name>
    <dbReference type="NCBI Taxonomy" id="454130"/>
    <lineage>
        <taxon>Eukaryota</taxon>
        <taxon>Fungi</taxon>
        <taxon>Dikarya</taxon>
        <taxon>Ascomycota</taxon>
        <taxon>Pezizomycotina</taxon>
        <taxon>Eurotiomycetes</taxon>
        <taxon>Eurotiomycetidae</taxon>
        <taxon>Eurotiales</taxon>
        <taxon>Aspergillaceae</taxon>
        <taxon>Aspergillus</taxon>
        <taxon>Aspergillus subgen. Nidulantes</taxon>
    </lineage>
</organism>
<accession>A0A0U5C998</accession>
<dbReference type="Pfam" id="PF11951">
    <property type="entry name" value="Fungal_trans_2"/>
    <property type="match status" value="1"/>
</dbReference>
<feature type="domain" description="Zn(2)-C6 fungal-type" evidence="7">
    <location>
        <begin position="18"/>
        <end position="48"/>
    </location>
</feature>
<dbReference type="InterPro" id="IPR001138">
    <property type="entry name" value="Zn2Cys6_DnaBD"/>
</dbReference>
<evidence type="ECO:0000256" key="1">
    <source>
        <dbReference type="ARBA" id="ARBA00022723"/>
    </source>
</evidence>
<dbReference type="Proteomes" id="UP000054771">
    <property type="component" value="Unassembled WGS sequence"/>
</dbReference>
<reference evidence="9" key="1">
    <citation type="journal article" date="2016" name="Genome Announc.">
        <title>Draft genome sequences of fungus Aspergillus calidoustus.</title>
        <authorList>
            <person name="Horn F."/>
            <person name="Linde J."/>
            <person name="Mattern D.J."/>
            <person name="Walther G."/>
            <person name="Guthke R."/>
            <person name="Scherlach K."/>
            <person name="Martin K."/>
            <person name="Brakhage A.A."/>
            <person name="Petzke L."/>
            <person name="Valiante V."/>
        </authorList>
    </citation>
    <scope>NUCLEOTIDE SEQUENCE [LARGE SCALE GENOMIC DNA]</scope>
    <source>
        <strain evidence="9">SF006504</strain>
    </source>
</reference>
<dbReference type="OrthoDB" id="2593732at2759"/>
<dbReference type="InterPro" id="IPR021858">
    <property type="entry name" value="Fun_TF"/>
</dbReference>
<dbReference type="GO" id="GO:0003677">
    <property type="term" value="F:DNA binding"/>
    <property type="evidence" value="ECO:0007669"/>
    <property type="project" value="UniProtKB-KW"/>
</dbReference>
<evidence type="ECO:0000256" key="5">
    <source>
        <dbReference type="ARBA" id="ARBA00023163"/>
    </source>
</evidence>
<evidence type="ECO:0000313" key="9">
    <source>
        <dbReference type="Proteomes" id="UP000054771"/>
    </source>
</evidence>
<dbReference type="GO" id="GO:0008270">
    <property type="term" value="F:zinc ion binding"/>
    <property type="evidence" value="ECO:0007669"/>
    <property type="project" value="InterPro"/>
</dbReference>
<name>A0A0U5C998_ASPCI</name>
<evidence type="ECO:0000259" key="7">
    <source>
        <dbReference type="PROSITE" id="PS50048"/>
    </source>
</evidence>
<dbReference type="InterPro" id="IPR036864">
    <property type="entry name" value="Zn2-C6_fun-type_DNA-bd_sf"/>
</dbReference>
<dbReference type="GO" id="GO:0000981">
    <property type="term" value="F:DNA-binding transcription factor activity, RNA polymerase II-specific"/>
    <property type="evidence" value="ECO:0007669"/>
    <property type="project" value="InterPro"/>
</dbReference>
<proteinExistence type="predicted"/>
<dbReference type="OMA" id="ACFECIR"/>
<dbReference type="SMART" id="SM00066">
    <property type="entry name" value="GAL4"/>
    <property type="match status" value="1"/>
</dbReference>
<dbReference type="PANTHER" id="PTHR36206">
    <property type="entry name" value="ASPERCRYPTIN BIOSYNTHESIS CLUSTER-SPECIFIC TRANSCRIPTION REGULATOR ATNN-RELATED"/>
    <property type="match status" value="1"/>
</dbReference>
<evidence type="ECO:0000256" key="3">
    <source>
        <dbReference type="ARBA" id="ARBA00023015"/>
    </source>
</evidence>
<dbReference type="PANTHER" id="PTHR36206:SF12">
    <property type="entry name" value="ASPERCRYPTIN BIOSYNTHESIS CLUSTER-SPECIFIC TRANSCRIPTION REGULATOR ATNN-RELATED"/>
    <property type="match status" value="1"/>
</dbReference>
<keyword evidence="2" id="KW-0862">Zinc</keyword>
<dbReference type="EMBL" id="CDMC01000005">
    <property type="protein sequence ID" value="CEL05513.1"/>
    <property type="molecule type" value="Genomic_DNA"/>
</dbReference>
<dbReference type="SUPFAM" id="SSF57701">
    <property type="entry name" value="Zn2/Cys6 DNA-binding domain"/>
    <property type="match status" value="1"/>
</dbReference>
<keyword evidence="5" id="KW-0804">Transcription</keyword>
<keyword evidence="3" id="KW-0805">Transcription regulation</keyword>
<keyword evidence="4" id="KW-0238">DNA-binding</keyword>
<evidence type="ECO:0000256" key="2">
    <source>
        <dbReference type="ARBA" id="ARBA00022833"/>
    </source>
</evidence>
<protein>
    <recommendedName>
        <fullName evidence="7">Zn(2)-C6 fungal-type domain-containing protein</fullName>
    </recommendedName>
</protein>
<dbReference type="Pfam" id="PF00172">
    <property type="entry name" value="Zn_clus"/>
    <property type="match status" value="1"/>
</dbReference>
<dbReference type="AlphaFoldDB" id="A0A0U5C998"/>
<dbReference type="Gene3D" id="4.10.240.10">
    <property type="entry name" value="Zn(2)-C6 fungal-type DNA-binding domain"/>
    <property type="match status" value="1"/>
</dbReference>
<dbReference type="PROSITE" id="PS50048">
    <property type="entry name" value="ZN2_CY6_FUNGAL_2"/>
    <property type="match status" value="1"/>
</dbReference>
<dbReference type="PROSITE" id="PS00463">
    <property type="entry name" value="ZN2_CY6_FUNGAL_1"/>
    <property type="match status" value="1"/>
</dbReference>
<evidence type="ECO:0000256" key="6">
    <source>
        <dbReference type="ARBA" id="ARBA00023242"/>
    </source>
</evidence>
<sequence>MTEKPRPLRFGSTKVRSGCLVCKARRIKCDEARPACLKCTRSKRLCEYAQLSADSNMRIVVYTPKASFATTGAEKRSLDFFLAAMRSRLPLHFTQPVLQAAHREDVLSHVVIALGAMQQVYEYDDSSAIGSWSPMTQFAMQQYGKALRLLQDRVTLNARGTGSTSPDIILISCIFFACFECLRGSVSSAIIHMRSGLNLLREYENDPRTGLLVPRRTMRSLFTRLDNQLIEMRGSSMSMMSPHDSFEVIAGDPSAEDDVHDALNGLWNHILHGMLDAAKAVAQGAPSSPSIDTSQMNVKENMKRLHSAFLQRSPVSGSIAGEDYGQDPDILQIWFLLSPMLLTAHTWDPADAWGPHNDNFARIVSLADGYLARTFQAHPARKRTFTLSLGIVPPLCLTASRSPDPTVQQKALYLLSICNRREGIWDSRLAVRVARKTAELDQAVRDQPSEEQAATRLKNRAEVFDGVCVDEGDAIEVTSIPPPV</sequence>
<keyword evidence="6" id="KW-0539">Nucleus</keyword>
<dbReference type="InterPro" id="IPR052360">
    <property type="entry name" value="Transcr_Regulatory_Proteins"/>
</dbReference>